<dbReference type="InterPro" id="IPR004033">
    <property type="entry name" value="UbiE/COQ5_MeTrFase"/>
</dbReference>
<dbReference type="AlphaFoldDB" id="A0A520MU89"/>
<dbReference type="InterPro" id="IPR023576">
    <property type="entry name" value="UbiE/COQ5_MeTrFase_CS"/>
</dbReference>
<dbReference type="PROSITE" id="PS51608">
    <property type="entry name" value="SAM_MT_UBIE"/>
    <property type="match status" value="1"/>
</dbReference>
<dbReference type="EMBL" id="SHBL01000003">
    <property type="protein sequence ID" value="RZO24754.1"/>
    <property type="molecule type" value="Genomic_DNA"/>
</dbReference>
<keyword evidence="3 6" id="KW-0808">Transferase</keyword>
<keyword evidence="4" id="KW-0831">Ubiquinone biosynthesis</keyword>
<dbReference type="Proteomes" id="UP000320146">
    <property type="component" value="Unassembled WGS sequence"/>
</dbReference>
<proteinExistence type="predicted"/>
<evidence type="ECO:0000256" key="1">
    <source>
        <dbReference type="ARBA" id="ARBA00022428"/>
    </source>
</evidence>
<evidence type="ECO:0000256" key="3">
    <source>
        <dbReference type="ARBA" id="ARBA00022679"/>
    </source>
</evidence>
<name>A0A520MU89_9GAMM</name>
<reference evidence="6 7" key="1">
    <citation type="submission" date="2019-02" db="EMBL/GenBank/DDBJ databases">
        <title>Prokaryotic population dynamics and viral predation in marine succession experiment using metagenomics: the confinement effect.</title>
        <authorList>
            <person name="Haro-Moreno J.M."/>
            <person name="Rodriguez-Valera F."/>
            <person name="Lopez-Perez M."/>
        </authorList>
    </citation>
    <scope>NUCLEOTIDE SEQUENCE [LARGE SCALE GENOMIC DNA]</scope>
    <source>
        <strain evidence="6">MED-G166</strain>
    </source>
</reference>
<evidence type="ECO:0000313" key="6">
    <source>
        <dbReference type="EMBL" id="RZO24754.1"/>
    </source>
</evidence>
<organism evidence="6 7">
    <name type="scientific">SAR86 cluster bacterium</name>
    <dbReference type="NCBI Taxonomy" id="2030880"/>
    <lineage>
        <taxon>Bacteria</taxon>
        <taxon>Pseudomonadati</taxon>
        <taxon>Pseudomonadota</taxon>
        <taxon>Gammaproteobacteria</taxon>
        <taxon>SAR86 cluster</taxon>
    </lineage>
</organism>
<accession>A0A520MU89</accession>
<dbReference type="InterPro" id="IPR029063">
    <property type="entry name" value="SAM-dependent_MTases_sf"/>
</dbReference>
<dbReference type="GO" id="GO:0032259">
    <property type="term" value="P:methylation"/>
    <property type="evidence" value="ECO:0007669"/>
    <property type="project" value="UniProtKB-KW"/>
</dbReference>
<evidence type="ECO:0000256" key="2">
    <source>
        <dbReference type="ARBA" id="ARBA00022603"/>
    </source>
</evidence>
<dbReference type="PROSITE" id="PS01184">
    <property type="entry name" value="UBIE_2"/>
    <property type="match status" value="1"/>
</dbReference>
<dbReference type="PANTHER" id="PTHR43591:SF24">
    <property type="entry name" value="2-METHOXY-6-POLYPRENYL-1,4-BENZOQUINOL METHYLASE, MITOCHONDRIAL"/>
    <property type="match status" value="1"/>
</dbReference>
<dbReference type="PANTHER" id="PTHR43591">
    <property type="entry name" value="METHYLTRANSFERASE"/>
    <property type="match status" value="1"/>
</dbReference>
<dbReference type="GO" id="GO:0009234">
    <property type="term" value="P:menaquinone biosynthetic process"/>
    <property type="evidence" value="ECO:0007669"/>
    <property type="project" value="UniProtKB-KW"/>
</dbReference>
<comment type="caution">
    <text evidence="6">The sequence shown here is derived from an EMBL/GenBank/DDBJ whole genome shotgun (WGS) entry which is preliminary data.</text>
</comment>
<dbReference type="CDD" id="cd02440">
    <property type="entry name" value="AdoMet_MTases"/>
    <property type="match status" value="1"/>
</dbReference>
<protein>
    <submittedName>
        <fullName evidence="6">Methyltransferase domain-containing protein</fullName>
    </submittedName>
</protein>
<sequence length="169" mass="19649">MSKKVKGKTIYLCDQNNEMIEKAKERSLNEGFYQKCNFSVSSAEGLPYENETFDKVFISFGFRNFSDKKGSLNEIYRVLKKGGKLQILEFSSAQGKNFSKLYDFYSYNFIPKIGDLISGDHDSYDYLVKSIRTHENQEEMLELFNQTGYLECEFENIFRGIVAIHRGTK</sequence>
<evidence type="ECO:0000256" key="4">
    <source>
        <dbReference type="ARBA" id="ARBA00022688"/>
    </source>
</evidence>
<dbReference type="Gene3D" id="3.40.50.150">
    <property type="entry name" value="Vaccinia Virus protein VP39"/>
    <property type="match status" value="1"/>
</dbReference>
<evidence type="ECO:0000256" key="5">
    <source>
        <dbReference type="ARBA" id="ARBA00022691"/>
    </source>
</evidence>
<evidence type="ECO:0000313" key="7">
    <source>
        <dbReference type="Proteomes" id="UP000320146"/>
    </source>
</evidence>
<dbReference type="GO" id="GO:0008425">
    <property type="term" value="F:2-methoxy-6-polyprenyl-1,4-benzoquinol methyltransferase activity"/>
    <property type="evidence" value="ECO:0007669"/>
    <property type="project" value="TreeGrafter"/>
</dbReference>
<keyword evidence="2 6" id="KW-0489">Methyltransferase</keyword>
<dbReference type="SUPFAM" id="SSF53335">
    <property type="entry name" value="S-adenosyl-L-methionine-dependent methyltransferases"/>
    <property type="match status" value="1"/>
</dbReference>
<keyword evidence="5" id="KW-0949">S-adenosyl-L-methionine</keyword>
<dbReference type="Pfam" id="PF01209">
    <property type="entry name" value="Ubie_methyltran"/>
    <property type="match status" value="1"/>
</dbReference>
<gene>
    <name evidence="6" type="ORF">EVA99_00565</name>
</gene>
<keyword evidence="1" id="KW-0474">Menaquinone biosynthesis</keyword>